<feature type="region of interest" description="Disordered" evidence="1">
    <location>
        <begin position="271"/>
        <end position="301"/>
    </location>
</feature>
<reference evidence="2" key="1">
    <citation type="submission" date="2013-10" db="EMBL/GenBank/DDBJ databases">
        <title>Genomic analysis of the causative agents of coccidiosis in chickens.</title>
        <authorList>
            <person name="Reid A.J."/>
            <person name="Blake D."/>
            <person name="Billington K."/>
            <person name="Browne H."/>
            <person name="Dunn M."/>
            <person name="Hung S."/>
            <person name="Kawahara F."/>
            <person name="Miranda-Saavedra D."/>
            <person name="Mourier T."/>
            <person name="Nagra H."/>
            <person name="Otto T.D."/>
            <person name="Rawlings N."/>
            <person name="Sanchez A."/>
            <person name="Sanders M."/>
            <person name="Subramaniam C."/>
            <person name="Tay Y."/>
            <person name="Dear P."/>
            <person name="Doerig C."/>
            <person name="Gruber A."/>
            <person name="Parkinson J."/>
            <person name="Shirley M."/>
            <person name="Wan K.L."/>
            <person name="Berriman M."/>
            <person name="Tomley F."/>
            <person name="Pain A."/>
        </authorList>
    </citation>
    <scope>NUCLEOTIDE SEQUENCE [LARGE SCALE GENOMIC DNA]</scope>
    <source>
        <strain evidence="2">Houghton</strain>
    </source>
</reference>
<gene>
    <name evidence="2" type="ORF">EPH_0003700</name>
</gene>
<name>U6G3S4_9EIME</name>
<evidence type="ECO:0000313" key="2">
    <source>
        <dbReference type="EMBL" id="CDI74871.1"/>
    </source>
</evidence>
<accession>U6G3S4</accession>
<dbReference type="Proteomes" id="UP000018201">
    <property type="component" value="Unassembled WGS sequence"/>
</dbReference>
<evidence type="ECO:0000256" key="1">
    <source>
        <dbReference type="SAM" id="MobiDB-lite"/>
    </source>
</evidence>
<evidence type="ECO:0000313" key="3">
    <source>
        <dbReference type="Proteomes" id="UP000018201"/>
    </source>
</evidence>
<sequence length="454" mass="51678">MSKEAAKRPSISQHEAKASIACRAQAVANANRNMAAMAAEKRAIDETQTPALDAMECEVNGLHRQLYEVKESLRKRCLNILNSLVGRKWTIDTSDTLAKRMLRPSKWTAKSQVQMEAEAGQKESQDWFGPSANDVFGDCLVIAERNPYRIVGVFARRYQDTRQRLPYQDDIVCSTIFPCIQHLEPQARRQLVLKAPIEIPRPIKAFPDSGATLPANQDRPAGGNYIQSSALESYPKATVENNNMRIPTRLAEYLERNCVTVERPSWDRRCRQKNEQHHSGYRRSRSSAQADDTESVWEDDEDNEQRAFGLNLCDVPSILPESIASGLPQFVRREIGNRWLPTLFAEADVRISEYWKLENMKNREKAAWVYQGIQTEPKPYPWEEVPLEGKPLSRKEIMQQRKAARSRRHLSLEAERLLRGIGQGGGSDGDASESQRRVLPNHLKTFSLAIIAIW</sequence>
<dbReference type="OrthoDB" id="330934at2759"/>
<organism evidence="2 3">
    <name type="scientific">Eimeria praecox</name>
    <dbReference type="NCBI Taxonomy" id="51316"/>
    <lineage>
        <taxon>Eukaryota</taxon>
        <taxon>Sar</taxon>
        <taxon>Alveolata</taxon>
        <taxon>Apicomplexa</taxon>
        <taxon>Conoidasida</taxon>
        <taxon>Coccidia</taxon>
        <taxon>Eucoccidiorida</taxon>
        <taxon>Eimeriorina</taxon>
        <taxon>Eimeriidae</taxon>
        <taxon>Eimeria</taxon>
    </lineage>
</organism>
<dbReference type="AlphaFoldDB" id="U6G3S4"/>
<dbReference type="EMBL" id="HG690580">
    <property type="protein sequence ID" value="CDI74871.1"/>
    <property type="molecule type" value="Genomic_DNA"/>
</dbReference>
<protein>
    <submittedName>
        <fullName evidence="2">Uncharacterized protein</fullName>
    </submittedName>
</protein>
<proteinExistence type="predicted"/>
<reference evidence="2" key="2">
    <citation type="submission" date="2013-10" db="EMBL/GenBank/DDBJ databases">
        <authorList>
            <person name="Aslett M."/>
        </authorList>
    </citation>
    <scope>NUCLEOTIDE SEQUENCE [LARGE SCALE GENOMIC DNA]</scope>
    <source>
        <strain evidence="2">Houghton</strain>
    </source>
</reference>
<keyword evidence="3" id="KW-1185">Reference proteome</keyword>
<feature type="compositionally biased region" description="Acidic residues" evidence="1">
    <location>
        <begin position="291"/>
        <end position="301"/>
    </location>
</feature>
<dbReference type="VEuPathDB" id="ToxoDB:EPH_0003700"/>